<dbReference type="EC" id="3.1.3.16" evidence="1"/>
<dbReference type="STRING" id="1343740.M271_41165"/>
<evidence type="ECO:0000256" key="7">
    <source>
        <dbReference type="ARBA" id="ARBA00022801"/>
    </source>
</evidence>
<dbReference type="CDD" id="cd16936">
    <property type="entry name" value="HATPase_RsbW-like"/>
    <property type="match status" value="1"/>
</dbReference>
<comment type="function">
    <text evidence="13">Primarily acts as an independent SigF regulator that is sensitive to the osmosensory signal, mediating the cross talk of PknD with the SigF regulon. Possesses both phosphatase and kinase activities. The kinase domain functions as a classic anti-sigma factor-like kinase to phosphorylate the anti-anti-sigma factor domain at the canonical regulatory site, and the phosphatase domain antagonizes this activity.</text>
</comment>
<dbReference type="PANTHER" id="PTHR43156:SF2">
    <property type="entry name" value="STAGE II SPORULATION PROTEIN E"/>
    <property type="match status" value="1"/>
</dbReference>
<dbReference type="Pfam" id="PF07228">
    <property type="entry name" value="SpoIIE"/>
    <property type="match status" value="1"/>
</dbReference>
<dbReference type="Proteomes" id="UP000281594">
    <property type="component" value="Unassembled WGS sequence"/>
</dbReference>
<sequence>MDQKAPGPGGPGANGPARRNEVMAAALRRLHTRLRASTSTVYLVTGDGRELAAAVSVDSPLGFTVTPRMSVDDRWRSAASAHRTGERVIMRNADYEKLIRDDPALVLYMPFPVLVISVPLRTQERRFGALNLRWIPPRPVDAEEFRYLATVSDALALDLQTFIEQGVAVEAPFVPLFVSADEPAAPAVTAPAADGRDDWQSAVGSSVAASTFVYQLLELASELTAAVRPRDVVSIAWTQVARPLGGRAVMLCLVESARLRVVGSAGFPKEAVRRVNGLPLSRHAPEADTVVKIAPMFFETAQDLRASYPGLDRDEEGQSWAFLPLIADGRAIGCCVLVFDRPRRMRFDERALLMLMLGQVGQSLEKTRAYELEHALAQGLQRGLLPRSLPHLAEVDITARYLPATAGPNVGGDWYDVVPLPGRGVGFVIGDVEGHSLEAAGIMGQIRTAVRSYAAEGHDPSTVLSRSNRLITELDTDLFATCCCLWLDLDTGGAAVASAGHSPPVLSDRDGLTTVPDLLAGPPLGVDPGAVYPQTEIELSPDGMIALYTDGLLDARRVGPDAAAERLSRHLAEGRTRNLEVVADQLIGVSPPQALREDDAALLLLRYEGAPERPHRRVARASVQRHDLQRVGHIRHVLRDLLHDWDLDVLTDGLELMASEVVTNALIHAQSEVDVRLREYPDRLRVEVRDSDPHPPVPVAFVGPDEPGNQEAESGRGLLIVDALASAWGSSPAGRGKTTWFELDIPPSP</sequence>
<evidence type="ECO:0000256" key="4">
    <source>
        <dbReference type="ARBA" id="ARBA00022723"/>
    </source>
</evidence>
<dbReference type="RefSeq" id="WP_121823876.1">
    <property type="nucleotide sequence ID" value="NZ_QYCY01000001.1"/>
</dbReference>
<dbReference type="InterPro" id="IPR036890">
    <property type="entry name" value="HATPase_C_sf"/>
</dbReference>
<gene>
    <name evidence="17" type="ORF">D3C57_102520</name>
</gene>
<dbReference type="GO" id="GO:0005524">
    <property type="term" value="F:ATP binding"/>
    <property type="evidence" value="ECO:0007669"/>
    <property type="project" value="UniProtKB-KW"/>
</dbReference>
<evidence type="ECO:0000256" key="5">
    <source>
        <dbReference type="ARBA" id="ARBA00022741"/>
    </source>
</evidence>
<dbReference type="InterPro" id="IPR003018">
    <property type="entry name" value="GAF"/>
</dbReference>
<dbReference type="InterPro" id="IPR036457">
    <property type="entry name" value="PPM-type-like_dom_sf"/>
</dbReference>
<evidence type="ECO:0000256" key="12">
    <source>
        <dbReference type="ARBA" id="ARBA00047761"/>
    </source>
</evidence>
<dbReference type="GO" id="GO:0046872">
    <property type="term" value="F:metal ion binding"/>
    <property type="evidence" value="ECO:0007669"/>
    <property type="project" value="UniProtKB-KW"/>
</dbReference>
<dbReference type="EMBL" id="QYCY01000001">
    <property type="protein sequence ID" value="RLV77207.1"/>
    <property type="molecule type" value="Genomic_DNA"/>
</dbReference>
<dbReference type="SUPFAM" id="SSF55874">
    <property type="entry name" value="ATPase domain of HSP90 chaperone/DNA topoisomerase II/histidine kinase"/>
    <property type="match status" value="1"/>
</dbReference>
<accession>A0A3L8RC88</accession>
<comment type="caution">
    <text evidence="17">The sequence shown here is derived from an EMBL/GenBank/DDBJ whole genome shotgun (WGS) entry which is preliminary data.</text>
</comment>
<dbReference type="Pfam" id="PF13581">
    <property type="entry name" value="HATPase_c_2"/>
    <property type="match status" value="1"/>
</dbReference>
<dbReference type="AlphaFoldDB" id="A0A3L8RC88"/>
<dbReference type="Pfam" id="PF13185">
    <property type="entry name" value="GAF_2"/>
    <property type="match status" value="1"/>
</dbReference>
<dbReference type="GO" id="GO:0004722">
    <property type="term" value="F:protein serine/threonine phosphatase activity"/>
    <property type="evidence" value="ECO:0007669"/>
    <property type="project" value="UniProtKB-EC"/>
</dbReference>
<dbReference type="PANTHER" id="PTHR43156">
    <property type="entry name" value="STAGE II SPORULATION PROTEIN E-RELATED"/>
    <property type="match status" value="1"/>
</dbReference>
<evidence type="ECO:0000256" key="10">
    <source>
        <dbReference type="ARBA" id="ARBA00022912"/>
    </source>
</evidence>
<evidence type="ECO:0000313" key="18">
    <source>
        <dbReference type="Proteomes" id="UP000281594"/>
    </source>
</evidence>
<dbReference type="InterPro" id="IPR003594">
    <property type="entry name" value="HATPase_dom"/>
</dbReference>
<evidence type="ECO:0000256" key="14">
    <source>
        <dbReference type="ARBA" id="ARBA00075117"/>
    </source>
</evidence>
<dbReference type="Gene3D" id="3.30.565.10">
    <property type="entry name" value="Histidine kinase-like ATPase, C-terminal domain"/>
    <property type="match status" value="1"/>
</dbReference>
<keyword evidence="10" id="KW-0904">Protein phosphatase</keyword>
<keyword evidence="4" id="KW-0479">Metal-binding</keyword>
<keyword evidence="5" id="KW-0547">Nucleotide-binding</keyword>
<proteinExistence type="predicted"/>
<dbReference type="GO" id="GO:0016301">
    <property type="term" value="F:kinase activity"/>
    <property type="evidence" value="ECO:0007669"/>
    <property type="project" value="UniProtKB-KW"/>
</dbReference>
<evidence type="ECO:0000256" key="11">
    <source>
        <dbReference type="ARBA" id="ARBA00023211"/>
    </source>
</evidence>
<protein>
    <recommendedName>
        <fullName evidence="1">protein-serine/threonine phosphatase</fullName>
        <ecNumber evidence="1">3.1.3.16</ecNumber>
    </recommendedName>
    <alternativeName>
        <fullName evidence="15">Protein-serine/threonine phosphatase</fullName>
    </alternativeName>
    <alternativeName>
        <fullName evidence="14">Serine/threonine-protein kinase</fullName>
    </alternativeName>
</protein>
<dbReference type="Gene3D" id="3.30.450.40">
    <property type="match status" value="2"/>
</dbReference>
<dbReference type="FunFam" id="3.60.40.10:FF:000005">
    <property type="entry name" value="Serine/threonine protein phosphatase"/>
    <property type="match status" value="1"/>
</dbReference>
<keyword evidence="2" id="KW-0597">Phosphoprotein</keyword>
<evidence type="ECO:0000256" key="3">
    <source>
        <dbReference type="ARBA" id="ARBA00022679"/>
    </source>
</evidence>
<dbReference type="Gene3D" id="3.60.40.10">
    <property type="entry name" value="PPM-type phosphatase domain"/>
    <property type="match status" value="1"/>
</dbReference>
<keyword evidence="11" id="KW-0464">Manganese</keyword>
<keyword evidence="3" id="KW-0808">Transferase</keyword>
<keyword evidence="8" id="KW-0067">ATP-binding</keyword>
<evidence type="ECO:0000256" key="6">
    <source>
        <dbReference type="ARBA" id="ARBA00022777"/>
    </source>
</evidence>
<feature type="domain" description="PPM-type phosphatase" evidence="16">
    <location>
        <begin position="392"/>
        <end position="607"/>
    </location>
</feature>
<evidence type="ECO:0000313" key="17">
    <source>
        <dbReference type="EMBL" id="RLV77207.1"/>
    </source>
</evidence>
<evidence type="ECO:0000256" key="9">
    <source>
        <dbReference type="ARBA" id="ARBA00022842"/>
    </source>
</evidence>
<organism evidence="17 18">
    <name type="scientific">Streptomyces rapamycinicus (strain ATCC 29253 / DSM 41530 / NRRL 5491 / AYB-994)</name>
    <name type="common">Streptomyces hygroscopicus (strain ATCC 29253)</name>
    <dbReference type="NCBI Taxonomy" id="1343740"/>
    <lineage>
        <taxon>Bacteria</taxon>
        <taxon>Bacillati</taxon>
        <taxon>Actinomycetota</taxon>
        <taxon>Actinomycetes</taxon>
        <taxon>Kitasatosporales</taxon>
        <taxon>Streptomycetaceae</taxon>
        <taxon>Streptomyces</taxon>
        <taxon>Streptomyces violaceusniger group</taxon>
    </lineage>
</organism>
<dbReference type="SMART" id="SM00331">
    <property type="entry name" value="PP2C_SIG"/>
    <property type="match status" value="1"/>
</dbReference>
<evidence type="ECO:0000256" key="8">
    <source>
        <dbReference type="ARBA" id="ARBA00022840"/>
    </source>
</evidence>
<dbReference type="InterPro" id="IPR029016">
    <property type="entry name" value="GAF-like_dom_sf"/>
</dbReference>
<dbReference type="InterPro" id="IPR001932">
    <property type="entry name" value="PPM-type_phosphatase-like_dom"/>
</dbReference>
<name>A0A3L8RC88_STRRN</name>
<evidence type="ECO:0000259" key="16">
    <source>
        <dbReference type="SMART" id="SM00331"/>
    </source>
</evidence>
<keyword evidence="7" id="KW-0378">Hydrolase</keyword>
<comment type="catalytic activity">
    <reaction evidence="12">
        <text>O-phospho-L-seryl-[protein] + H2O = L-seryl-[protein] + phosphate</text>
        <dbReference type="Rhea" id="RHEA:20629"/>
        <dbReference type="Rhea" id="RHEA-COMP:9863"/>
        <dbReference type="Rhea" id="RHEA-COMP:11604"/>
        <dbReference type="ChEBI" id="CHEBI:15377"/>
        <dbReference type="ChEBI" id="CHEBI:29999"/>
        <dbReference type="ChEBI" id="CHEBI:43474"/>
        <dbReference type="ChEBI" id="CHEBI:83421"/>
        <dbReference type="EC" id="3.1.3.16"/>
    </reaction>
</comment>
<reference evidence="17 18" key="1">
    <citation type="journal article" date="2018" name="J. Biol. Chem.">
        <title>Discovery of the actinoplanic acid pathway in Streptomyces rapamycinicus reveals a genetically conserved synergism with rapamycin.</title>
        <authorList>
            <person name="Mrak P."/>
            <person name="Krastel P."/>
            <person name="Pivk Lukancic P."/>
            <person name="Tao J."/>
            <person name="Pistorius D."/>
            <person name="Moore C.M."/>
        </authorList>
    </citation>
    <scope>NUCLEOTIDE SEQUENCE [LARGE SCALE GENOMIC DNA]</scope>
    <source>
        <strain evidence="17 18">NRRL 5491</strain>
    </source>
</reference>
<keyword evidence="6" id="KW-0418">Kinase</keyword>
<dbReference type="SUPFAM" id="SSF55781">
    <property type="entry name" value="GAF domain-like"/>
    <property type="match status" value="2"/>
</dbReference>
<dbReference type="SUPFAM" id="SSF81606">
    <property type="entry name" value="PP2C-like"/>
    <property type="match status" value="1"/>
</dbReference>
<evidence type="ECO:0000256" key="15">
    <source>
        <dbReference type="ARBA" id="ARBA00081350"/>
    </source>
</evidence>
<evidence type="ECO:0000256" key="1">
    <source>
        <dbReference type="ARBA" id="ARBA00013081"/>
    </source>
</evidence>
<keyword evidence="9" id="KW-0460">Magnesium</keyword>
<evidence type="ECO:0000256" key="13">
    <source>
        <dbReference type="ARBA" id="ARBA00056274"/>
    </source>
</evidence>
<evidence type="ECO:0000256" key="2">
    <source>
        <dbReference type="ARBA" id="ARBA00022553"/>
    </source>
</evidence>
<dbReference type="InterPro" id="IPR052016">
    <property type="entry name" value="Bact_Sigma-Reg"/>
</dbReference>